<evidence type="ECO:0000313" key="1">
    <source>
        <dbReference type="EMBL" id="EHH24570.1"/>
    </source>
</evidence>
<dbReference type="AlphaFoldDB" id="G7NJ09"/>
<gene>
    <name evidence="1" type="ORF">EGK_08242</name>
</gene>
<dbReference type="Proteomes" id="UP000013456">
    <property type="component" value="Chromosome 16"/>
</dbReference>
<reference evidence="1" key="1">
    <citation type="journal article" date="2011" name="Nat. Biotechnol.">
        <title>Genome sequencing and comparison of two nonhuman primate animal models, the cynomolgus and Chinese rhesus macaques.</title>
        <authorList>
            <person name="Yan G."/>
            <person name="Zhang G."/>
            <person name="Fang X."/>
            <person name="Zhang Y."/>
            <person name="Li C."/>
            <person name="Ling F."/>
            <person name="Cooper D.N."/>
            <person name="Li Q."/>
            <person name="Li Y."/>
            <person name="van Gool A.J."/>
            <person name="Du H."/>
            <person name="Chen J."/>
            <person name="Chen R."/>
            <person name="Zhang P."/>
            <person name="Huang Z."/>
            <person name="Thompson J.R."/>
            <person name="Meng Y."/>
            <person name="Bai Y."/>
            <person name="Wang J."/>
            <person name="Zhuo M."/>
            <person name="Wang T."/>
            <person name="Huang Y."/>
            <person name="Wei L."/>
            <person name="Li J."/>
            <person name="Wang Z."/>
            <person name="Hu H."/>
            <person name="Yang P."/>
            <person name="Le L."/>
            <person name="Stenson P.D."/>
            <person name="Li B."/>
            <person name="Liu X."/>
            <person name="Ball E.V."/>
            <person name="An N."/>
            <person name="Huang Q."/>
            <person name="Zhang Y."/>
            <person name="Fan W."/>
            <person name="Zhang X."/>
            <person name="Li Y."/>
            <person name="Wang W."/>
            <person name="Katze M.G."/>
            <person name="Su B."/>
            <person name="Nielsen R."/>
            <person name="Yang H."/>
            <person name="Wang J."/>
            <person name="Wang X."/>
            <person name="Wang J."/>
        </authorList>
    </citation>
    <scope>NUCLEOTIDE SEQUENCE [LARGE SCALE GENOMIC DNA]</scope>
    <source>
        <strain evidence="1">CR-5</strain>
    </source>
</reference>
<proteinExistence type="predicted"/>
<name>G7NJ09_MACMU</name>
<feature type="non-terminal residue" evidence="1">
    <location>
        <position position="83"/>
    </location>
</feature>
<protein>
    <submittedName>
        <fullName evidence="1">Uncharacterized protein</fullName>
    </submittedName>
</protein>
<dbReference type="EMBL" id="CM001268">
    <property type="protein sequence ID" value="EHH24570.1"/>
    <property type="molecule type" value="Genomic_DNA"/>
</dbReference>
<feature type="non-terminal residue" evidence="1">
    <location>
        <position position="1"/>
    </location>
</feature>
<sequence length="83" mass="9082">VAFEYRHYKREAKICTCGGGWAHVLRCNGVSQGACAERLPYRPAIEKDVPDAGKVLFMCSWRIFLVTSASPSSSMSGLVSLDV</sequence>
<accession>G7NJ09</accession>
<organism evidence="1">
    <name type="scientific">Macaca mulatta</name>
    <name type="common">Rhesus macaque</name>
    <dbReference type="NCBI Taxonomy" id="9544"/>
    <lineage>
        <taxon>Eukaryota</taxon>
        <taxon>Metazoa</taxon>
        <taxon>Chordata</taxon>
        <taxon>Craniata</taxon>
        <taxon>Vertebrata</taxon>
        <taxon>Euteleostomi</taxon>
        <taxon>Mammalia</taxon>
        <taxon>Eutheria</taxon>
        <taxon>Euarchontoglires</taxon>
        <taxon>Primates</taxon>
        <taxon>Haplorrhini</taxon>
        <taxon>Catarrhini</taxon>
        <taxon>Cercopithecidae</taxon>
        <taxon>Cercopithecinae</taxon>
        <taxon>Macaca</taxon>
    </lineage>
</organism>